<gene>
    <name evidence="2" type="ORF">OXX778_LOCUS12411</name>
</gene>
<evidence type="ECO:0000313" key="2">
    <source>
        <dbReference type="EMBL" id="CAF0921566.1"/>
    </source>
</evidence>
<dbReference type="Proteomes" id="UP000663879">
    <property type="component" value="Unassembled WGS sequence"/>
</dbReference>
<reference evidence="2" key="1">
    <citation type="submission" date="2021-02" db="EMBL/GenBank/DDBJ databases">
        <authorList>
            <person name="Nowell W R."/>
        </authorList>
    </citation>
    <scope>NUCLEOTIDE SEQUENCE</scope>
    <source>
        <strain evidence="2">Ploen Becks lab</strain>
    </source>
</reference>
<dbReference type="OrthoDB" id="10176259at2759"/>
<organism evidence="2 3">
    <name type="scientific">Brachionus calyciflorus</name>
    <dbReference type="NCBI Taxonomy" id="104777"/>
    <lineage>
        <taxon>Eukaryota</taxon>
        <taxon>Metazoa</taxon>
        <taxon>Spiralia</taxon>
        <taxon>Gnathifera</taxon>
        <taxon>Rotifera</taxon>
        <taxon>Eurotatoria</taxon>
        <taxon>Monogononta</taxon>
        <taxon>Pseudotrocha</taxon>
        <taxon>Ploima</taxon>
        <taxon>Brachionidae</taxon>
        <taxon>Brachionus</taxon>
    </lineage>
</organism>
<accession>A0A814B1R9</accession>
<name>A0A814B1R9_9BILA</name>
<dbReference type="AlphaFoldDB" id="A0A814B1R9"/>
<evidence type="ECO:0000313" key="3">
    <source>
        <dbReference type="Proteomes" id="UP000663879"/>
    </source>
</evidence>
<feature type="compositionally biased region" description="Polar residues" evidence="1">
    <location>
        <begin position="1"/>
        <end position="20"/>
    </location>
</feature>
<dbReference type="EMBL" id="CAJNOC010002246">
    <property type="protein sequence ID" value="CAF0921566.1"/>
    <property type="molecule type" value="Genomic_DNA"/>
</dbReference>
<feature type="region of interest" description="Disordered" evidence="1">
    <location>
        <begin position="1"/>
        <end position="34"/>
    </location>
</feature>
<evidence type="ECO:0000256" key="1">
    <source>
        <dbReference type="SAM" id="MobiDB-lite"/>
    </source>
</evidence>
<keyword evidence="3" id="KW-1185">Reference proteome</keyword>
<comment type="caution">
    <text evidence="2">The sequence shown here is derived from an EMBL/GenBank/DDBJ whole genome shotgun (WGS) entry which is preliminary data.</text>
</comment>
<sequence>MPTSNGQDRSNYTTTINFSKTAKRRSKSDFKQQESKINNMAQTDSFRKQVNRVLASQEAIRAPLDPAYVYIPDQRLREIVQKLVNSEQDRLTNNVDPNLITQINHRGCSLFFSRIGSNPFEVNQNVSQGQVEQQQQQQIQQQPQNIPKVAFEENFVNKSNEPIPPQTYVNNNNMISSSTQKIEPSNLIYTERAPNIIVSPQPVINNEIPPEANRIIQQDLAQNPLVSGERTYRIVLNKTNSAAGEEPKILKVVVRSQSVPKLPQIQPKYVIQQPKPQIIQYQMQPNINTQNSYYEGEPQNNNNNNNNN</sequence>
<protein>
    <submittedName>
        <fullName evidence="2">Uncharacterized protein</fullName>
    </submittedName>
</protein>
<proteinExistence type="predicted"/>
<feature type="region of interest" description="Disordered" evidence="1">
    <location>
        <begin position="289"/>
        <end position="308"/>
    </location>
</feature>